<evidence type="ECO:0000256" key="4">
    <source>
        <dbReference type="ARBA" id="ARBA00022679"/>
    </source>
</evidence>
<dbReference type="InterPro" id="IPR022417">
    <property type="entry name" value="Porphobilin_deaminase_N"/>
</dbReference>
<dbReference type="PRINTS" id="PR00151">
    <property type="entry name" value="PORPHBDMNASE"/>
</dbReference>
<feature type="domain" description="Porphobilinogen deaminase C-terminal" evidence="9">
    <location>
        <begin position="221"/>
        <end position="290"/>
    </location>
</feature>
<dbReference type="EMBL" id="LXWN01000001">
    <property type="protein sequence ID" value="PTL87720.1"/>
    <property type="molecule type" value="Genomic_DNA"/>
</dbReference>
<reference evidence="10 12" key="1">
    <citation type="journal article" date="2015" name="Proc. Natl. Acad. Sci. U.S.A.">
        <title>Genomic and proteomic characterization of "Candidatus Nitrosopelagicus brevis": An ammonia-oxidizing archaeon from the open ocean.</title>
        <authorList>
            <person name="Santoro A.E."/>
            <person name="Dupont C.L."/>
            <person name="Richter R.A."/>
            <person name="Craig M.T."/>
            <person name="Carini P."/>
            <person name="McIlvin M.R."/>
            <person name="Yang Y."/>
            <person name="Orsi W.D."/>
            <person name="Moran D.M."/>
            <person name="Saito M.A."/>
        </authorList>
    </citation>
    <scope>NUCLEOTIDE SEQUENCE [LARGE SCALE GENOMIC DNA]</scope>
    <source>
        <strain evidence="10">CN25</strain>
        <strain evidence="12">V2</strain>
    </source>
</reference>
<evidence type="ECO:0000313" key="11">
    <source>
        <dbReference type="EMBL" id="PTL87720.1"/>
    </source>
</evidence>
<evidence type="ECO:0000256" key="1">
    <source>
        <dbReference type="ARBA" id="ARBA00002869"/>
    </source>
</evidence>
<evidence type="ECO:0000313" key="13">
    <source>
        <dbReference type="Proteomes" id="UP000241022"/>
    </source>
</evidence>
<dbReference type="Pfam" id="PF01379">
    <property type="entry name" value="Porphobil_deam"/>
    <property type="match status" value="1"/>
</dbReference>
<dbReference type="GeneID" id="24816336"/>
<evidence type="ECO:0000256" key="5">
    <source>
        <dbReference type="ARBA" id="ARBA00023244"/>
    </source>
</evidence>
<dbReference type="InterPro" id="IPR022418">
    <property type="entry name" value="Porphobilinogen_deaminase_C"/>
</dbReference>
<keyword evidence="5 7" id="KW-0627">Porphyrin biosynthesis</keyword>
<dbReference type="Pfam" id="PF03900">
    <property type="entry name" value="Porphobil_deamC"/>
    <property type="match status" value="1"/>
</dbReference>
<comment type="function">
    <text evidence="1 7">Tetrapolymerization of the monopyrrole PBG into the hydroxymethylbilane pre-uroporphyrinogen in several discrete steps.</text>
</comment>
<comment type="cofactor">
    <cofactor evidence="7">
        <name>dipyrromethane</name>
        <dbReference type="ChEBI" id="CHEBI:60342"/>
    </cofactor>
    <text evidence="7">Binds 1 dipyrromethane group covalently.</text>
</comment>
<dbReference type="FunFam" id="3.40.190.10:FF:000086">
    <property type="entry name" value="Probable porphobilinogen deaminase"/>
    <property type="match status" value="1"/>
</dbReference>
<evidence type="ECO:0000256" key="7">
    <source>
        <dbReference type="HAMAP-Rule" id="MF_00260"/>
    </source>
</evidence>
<proteinExistence type="inferred from homology"/>
<dbReference type="EMBL" id="CP007026">
    <property type="protein sequence ID" value="AJA93097.1"/>
    <property type="molecule type" value="Genomic_DNA"/>
</dbReference>
<sequence length="311" mass="34233">MSIKLGTRGSPLSLAQTSWVLDELKNTNPSLTFEIEKITTKGDTDTRPLFAMEQKGIFEKEIDRAVSEKQVDFAVHSMKDVPSDLDSSLTIACVPKRESVNDVLITNDGFSLDSIPSGSTVGSSSLRRAVQISRKRPDLNVKPIRGNIETRINKVTEKKIDGIVLAKAGISRLGVDTKHSLLSKDEFLPSPGQGALAIICRSDDSKTIEMLKKIEDKNSRIEVEAERSLSEHIDSGCRFPVGAYASVKSDSLILKVGVYSMDGKKSILIEENGTIDNPFELGKKIGNELKSQGVSEIASNWREKLEEWNKQ</sequence>
<reference evidence="11" key="3">
    <citation type="submission" date="2016-05" db="EMBL/GenBank/DDBJ databases">
        <authorList>
            <person name="Lavstsen T."/>
            <person name="Jespersen J.S."/>
        </authorList>
    </citation>
    <scope>NUCLEOTIDE SEQUENCE [LARGE SCALE GENOMIC DNA]</scope>
    <source>
        <strain evidence="11">U25</strain>
    </source>
</reference>
<dbReference type="SUPFAM" id="SSF53850">
    <property type="entry name" value="Periplasmic binding protein-like II"/>
    <property type="match status" value="1"/>
</dbReference>
<keyword evidence="4 7" id="KW-0808">Transferase</keyword>
<comment type="similarity">
    <text evidence="3 7">Belongs to the HMBS family.</text>
</comment>
<dbReference type="GO" id="GO:0006782">
    <property type="term" value="P:protoporphyrinogen IX biosynthetic process"/>
    <property type="evidence" value="ECO:0007669"/>
    <property type="project" value="UniProtKB-UniRule"/>
</dbReference>
<dbReference type="EC" id="2.5.1.61" evidence="7"/>
<evidence type="ECO:0000256" key="3">
    <source>
        <dbReference type="ARBA" id="ARBA00005638"/>
    </source>
</evidence>
<evidence type="ECO:0000259" key="8">
    <source>
        <dbReference type="Pfam" id="PF01379"/>
    </source>
</evidence>
<dbReference type="GO" id="GO:0005737">
    <property type="term" value="C:cytoplasm"/>
    <property type="evidence" value="ECO:0007669"/>
    <property type="project" value="UniProtKB-UniRule"/>
</dbReference>
<gene>
    <name evidence="7 10" type="primary">hemC</name>
    <name evidence="11" type="ORF">A7X95_00020</name>
    <name evidence="10" type="ORF">T478_0442</name>
</gene>
<dbReference type="AlphaFoldDB" id="A0A0A7V246"/>
<reference evidence="11 13" key="4">
    <citation type="submission" date="2018-04" db="EMBL/GenBank/DDBJ databases">
        <title>Transcriptomics of ammonia oxidizing archaea.</title>
        <authorList>
            <person name="Carini P."/>
        </authorList>
    </citation>
    <scope>NUCLEOTIDE SEQUENCE [LARGE SCALE GENOMIC DNA]</scope>
    <source>
        <strain evidence="11 13">U25</strain>
    </source>
</reference>
<protein>
    <recommendedName>
        <fullName evidence="7">Probable porphobilinogen deaminase</fullName>
        <shortName evidence="7">PBG</shortName>
        <ecNumber evidence="7">2.5.1.61</ecNumber>
    </recommendedName>
    <alternativeName>
        <fullName evidence="7">Hydroxymethylbilane synthase</fullName>
        <shortName evidence="7">HMBS</shortName>
    </alternativeName>
    <alternativeName>
        <fullName evidence="7">Pre-uroporphyrinogen synthase</fullName>
    </alternativeName>
</protein>
<feature type="modified residue" description="S-(dipyrrolylmethanemethyl)cysteine" evidence="7">
    <location>
        <position position="237"/>
    </location>
</feature>
<dbReference type="GO" id="GO:0004418">
    <property type="term" value="F:hydroxymethylbilane synthase activity"/>
    <property type="evidence" value="ECO:0007669"/>
    <property type="project" value="UniProtKB-UniRule"/>
</dbReference>
<dbReference type="NCBIfam" id="TIGR00212">
    <property type="entry name" value="hemC"/>
    <property type="match status" value="1"/>
</dbReference>
<dbReference type="Proteomes" id="UP000030944">
    <property type="component" value="Chromosome"/>
</dbReference>
<dbReference type="RefSeq" id="WP_048104822.1">
    <property type="nucleotide sequence ID" value="NZ_CP007026.1"/>
</dbReference>
<keyword evidence="13" id="KW-1185">Reference proteome</keyword>
<dbReference type="Proteomes" id="UP000241022">
    <property type="component" value="Unassembled WGS sequence"/>
</dbReference>
<comment type="miscellaneous">
    <text evidence="7">The porphobilinogen subunits are added to the dipyrromethane group.</text>
</comment>
<dbReference type="STRING" id="1410606.T478_0442"/>
<feature type="domain" description="Porphobilinogen deaminase N-terminal" evidence="8">
    <location>
        <begin position="3"/>
        <end position="208"/>
    </location>
</feature>
<dbReference type="PANTHER" id="PTHR11557">
    <property type="entry name" value="PORPHOBILINOGEN DEAMINASE"/>
    <property type="match status" value="1"/>
</dbReference>
<accession>A0A0A7V246</accession>
<dbReference type="CDD" id="cd13644">
    <property type="entry name" value="PBP2_HemC_archaea"/>
    <property type="match status" value="1"/>
</dbReference>
<dbReference type="SUPFAM" id="SSF54782">
    <property type="entry name" value="Porphobilinogen deaminase (hydroxymethylbilane synthase), C-terminal domain"/>
    <property type="match status" value="1"/>
</dbReference>
<dbReference type="FunFam" id="3.40.190.10:FF:000005">
    <property type="entry name" value="Porphobilinogen deaminase"/>
    <property type="match status" value="1"/>
</dbReference>
<evidence type="ECO:0000259" key="9">
    <source>
        <dbReference type="Pfam" id="PF03900"/>
    </source>
</evidence>
<dbReference type="KEGG" id="nbv:T478_0442"/>
<dbReference type="Gene3D" id="3.40.190.10">
    <property type="entry name" value="Periplasmic binding protein-like II"/>
    <property type="match status" value="2"/>
</dbReference>
<dbReference type="InterPro" id="IPR036803">
    <property type="entry name" value="Porphobilinogen_deaminase_C_sf"/>
</dbReference>
<dbReference type="OrthoDB" id="8042at2157"/>
<evidence type="ECO:0000256" key="2">
    <source>
        <dbReference type="ARBA" id="ARBA00004735"/>
    </source>
</evidence>
<organism evidence="10 12">
    <name type="scientific">Candidatus Nitrosopelagicus brevis</name>
    <dbReference type="NCBI Taxonomy" id="1410606"/>
    <lineage>
        <taxon>Archaea</taxon>
        <taxon>Nitrososphaerota</taxon>
    </lineage>
</organism>
<dbReference type="HAMAP" id="MF_00260">
    <property type="entry name" value="Porphobil_deam"/>
    <property type="match status" value="1"/>
</dbReference>
<name>A0A0A7V246_9ARCH</name>
<evidence type="ECO:0000256" key="6">
    <source>
        <dbReference type="ARBA" id="ARBA00048169"/>
    </source>
</evidence>
<dbReference type="PANTHER" id="PTHR11557:SF0">
    <property type="entry name" value="PORPHOBILINOGEN DEAMINASE"/>
    <property type="match status" value="1"/>
</dbReference>
<comment type="pathway">
    <text evidence="2">Porphyrin-containing compound metabolism; protoporphyrin-IX biosynthesis; coproporphyrinogen-III from 5-aminolevulinate: step 2/4.</text>
</comment>
<comment type="catalytic activity">
    <reaction evidence="6 7">
        <text>4 porphobilinogen + H2O = hydroxymethylbilane + 4 NH4(+)</text>
        <dbReference type="Rhea" id="RHEA:13185"/>
        <dbReference type="ChEBI" id="CHEBI:15377"/>
        <dbReference type="ChEBI" id="CHEBI:28938"/>
        <dbReference type="ChEBI" id="CHEBI:57845"/>
        <dbReference type="ChEBI" id="CHEBI:58126"/>
        <dbReference type="EC" id="2.5.1.61"/>
    </reaction>
</comment>
<dbReference type="Gene3D" id="3.30.160.40">
    <property type="entry name" value="Porphobilinogen deaminase, C-terminal domain"/>
    <property type="match status" value="1"/>
</dbReference>
<dbReference type="PIRSF" id="PIRSF001438">
    <property type="entry name" value="4pyrrol_synth_OHMeBilane_synth"/>
    <property type="match status" value="1"/>
</dbReference>
<dbReference type="HOGENOM" id="CLU_019704_1_0_2"/>
<dbReference type="InterPro" id="IPR000860">
    <property type="entry name" value="HemC"/>
</dbReference>
<reference evidence="13" key="2">
    <citation type="submission" date="2016-05" db="EMBL/GenBank/DDBJ databases">
        <authorList>
            <person name="Dupont C."/>
            <person name="Santoro A."/>
        </authorList>
    </citation>
    <scope>NUCLEOTIDE SEQUENCE [LARGE SCALE GENOMIC DNA]</scope>
    <source>
        <strain evidence="13">U25</strain>
    </source>
</reference>
<evidence type="ECO:0000313" key="10">
    <source>
        <dbReference type="EMBL" id="AJA93097.1"/>
    </source>
</evidence>
<evidence type="ECO:0000313" key="12">
    <source>
        <dbReference type="Proteomes" id="UP000030944"/>
    </source>
</evidence>